<evidence type="ECO:0000259" key="12">
    <source>
        <dbReference type="Pfam" id="PF01433"/>
    </source>
</evidence>
<dbReference type="InterPro" id="IPR045357">
    <property type="entry name" value="Aminopeptidase_N-like_N"/>
</dbReference>
<keyword evidence="5" id="KW-0325">Glycoprotein</keyword>
<evidence type="ECO:0000256" key="9">
    <source>
        <dbReference type="ARBA" id="ARBA00022833"/>
    </source>
</evidence>
<dbReference type="GO" id="GO:0005615">
    <property type="term" value="C:extracellular space"/>
    <property type="evidence" value="ECO:0007669"/>
    <property type="project" value="TreeGrafter"/>
</dbReference>
<evidence type="ECO:0000256" key="11">
    <source>
        <dbReference type="ARBA" id="ARBA00023288"/>
    </source>
</evidence>
<keyword evidence="11" id="KW-0449">Lipoprotein</keyword>
<evidence type="ECO:0000256" key="1">
    <source>
        <dbReference type="ARBA" id="ARBA00001947"/>
    </source>
</evidence>
<proteinExistence type="inferred from homology"/>
<keyword evidence="10" id="KW-0482">Metalloprotease</keyword>
<dbReference type="PANTHER" id="PTHR11533">
    <property type="entry name" value="PROTEASE M1 ZINC METALLOPROTEASE"/>
    <property type="match status" value="1"/>
</dbReference>
<dbReference type="InterPro" id="IPR027268">
    <property type="entry name" value="Peptidase_M4/M1_CTD_sf"/>
</dbReference>
<dbReference type="GO" id="GO:0006508">
    <property type="term" value="P:proteolysis"/>
    <property type="evidence" value="ECO:0007669"/>
    <property type="project" value="UniProtKB-KW"/>
</dbReference>
<organism evidence="15 16">
    <name type="scientific">Cimex lectularius</name>
    <name type="common">Bed bug</name>
    <name type="synonym">Acanthia lectularia</name>
    <dbReference type="NCBI Taxonomy" id="79782"/>
    <lineage>
        <taxon>Eukaryota</taxon>
        <taxon>Metazoa</taxon>
        <taxon>Ecdysozoa</taxon>
        <taxon>Arthropoda</taxon>
        <taxon>Hexapoda</taxon>
        <taxon>Insecta</taxon>
        <taxon>Pterygota</taxon>
        <taxon>Neoptera</taxon>
        <taxon>Paraneoptera</taxon>
        <taxon>Hemiptera</taxon>
        <taxon>Heteroptera</taxon>
        <taxon>Panheteroptera</taxon>
        <taxon>Cimicomorpha</taxon>
        <taxon>Cimicidae</taxon>
        <taxon>Cimex</taxon>
    </lineage>
</organism>
<evidence type="ECO:0000256" key="10">
    <source>
        <dbReference type="ARBA" id="ARBA00023049"/>
    </source>
</evidence>
<evidence type="ECO:0000313" key="15">
    <source>
        <dbReference type="EnsemblMetazoa" id="XP_014248380.1"/>
    </source>
</evidence>
<dbReference type="Gene3D" id="1.10.390.10">
    <property type="entry name" value="Neutral Protease Domain 2"/>
    <property type="match status" value="1"/>
</dbReference>
<dbReference type="GO" id="GO:0005737">
    <property type="term" value="C:cytoplasm"/>
    <property type="evidence" value="ECO:0007669"/>
    <property type="project" value="TreeGrafter"/>
</dbReference>
<evidence type="ECO:0000256" key="4">
    <source>
        <dbReference type="ARBA" id="ARBA00022438"/>
    </source>
</evidence>
<keyword evidence="4" id="KW-0031">Aminopeptidase</keyword>
<dbReference type="Gene3D" id="2.60.40.1910">
    <property type="match status" value="1"/>
</dbReference>
<dbReference type="RefSeq" id="XP_014248380.1">
    <property type="nucleotide sequence ID" value="XM_014392894.2"/>
</dbReference>
<dbReference type="Proteomes" id="UP000494040">
    <property type="component" value="Unassembled WGS sequence"/>
</dbReference>
<feature type="domain" description="Peptidase M1 membrane alanine aminopeptidase" evidence="12">
    <location>
        <begin position="219"/>
        <end position="418"/>
    </location>
</feature>
<dbReference type="AlphaFoldDB" id="A0A8I6RN69"/>
<evidence type="ECO:0000256" key="6">
    <source>
        <dbReference type="ARBA" id="ARBA00022670"/>
    </source>
</evidence>
<evidence type="ECO:0000313" key="16">
    <source>
        <dbReference type="Proteomes" id="UP000494040"/>
    </source>
</evidence>
<evidence type="ECO:0000259" key="13">
    <source>
        <dbReference type="Pfam" id="PF11838"/>
    </source>
</evidence>
<evidence type="ECO:0000256" key="7">
    <source>
        <dbReference type="ARBA" id="ARBA00022723"/>
    </source>
</evidence>
<dbReference type="GO" id="GO:0070006">
    <property type="term" value="F:metalloaminopeptidase activity"/>
    <property type="evidence" value="ECO:0007669"/>
    <property type="project" value="TreeGrafter"/>
</dbReference>
<dbReference type="GO" id="GO:0005886">
    <property type="term" value="C:plasma membrane"/>
    <property type="evidence" value="ECO:0007669"/>
    <property type="project" value="UniProtKB-SubCell"/>
</dbReference>
<name>A0A8I6RN69_CIMLE</name>
<dbReference type="EnsemblMetazoa" id="XM_014392894.2">
    <property type="protein sequence ID" value="XP_014248380.1"/>
    <property type="gene ID" value="LOC106666024"/>
</dbReference>
<dbReference type="Gene3D" id="2.60.40.1730">
    <property type="entry name" value="tricorn interacting facor f3 domain"/>
    <property type="match status" value="1"/>
</dbReference>
<evidence type="ECO:0000256" key="3">
    <source>
        <dbReference type="ARBA" id="ARBA00010136"/>
    </source>
</evidence>
<accession>A0A8I6RN69</accession>
<evidence type="ECO:0000256" key="2">
    <source>
        <dbReference type="ARBA" id="ARBA00004609"/>
    </source>
</evidence>
<dbReference type="OrthoDB" id="10031169at2759"/>
<dbReference type="SUPFAM" id="SSF55486">
    <property type="entry name" value="Metalloproteases ('zincins'), catalytic domain"/>
    <property type="match status" value="1"/>
</dbReference>
<dbReference type="GO" id="GO:0098552">
    <property type="term" value="C:side of membrane"/>
    <property type="evidence" value="ECO:0007669"/>
    <property type="project" value="UniProtKB-KW"/>
</dbReference>
<feature type="domain" description="ERAP1-like C-terminal" evidence="13">
    <location>
        <begin position="499"/>
        <end position="777"/>
    </location>
</feature>
<dbReference type="GO" id="GO:0042277">
    <property type="term" value="F:peptide binding"/>
    <property type="evidence" value="ECO:0007669"/>
    <property type="project" value="TreeGrafter"/>
</dbReference>
<dbReference type="KEGG" id="clec:106666024"/>
<dbReference type="GO" id="GO:0008270">
    <property type="term" value="F:zinc ion binding"/>
    <property type="evidence" value="ECO:0007669"/>
    <property type="project" value="InterPro"/>
</dbReference>
<dbReference type="GO" id="GO:0043171">
    <property type="term" value="P:peptide catabolic process"/>
    <property type="evidence" value="ECO:0007669"/>
    <property type="project" value="TreeGrafter"/>
</dbReference>
<dbReference type="PRINTS" id="PR00756">
    <property type="entry name" value="ALADIPTASE"/>
</dbReference>
<keyword evidence="16" id="KW-1185">Reference proteome</keyword>
<dbReference type="Pfam" id="PF17900">
    <property type="entry name" value="Peptidase_M1_N"/>
    <property type="match status" value="1"/>
</dbReference>
<feature type="domain" description="Aminopeptidase N-like N-terminal" evidence="14">
    <location>
        <begin position="11"/>
        <end position="180"/>
    </location>
</feature>
<keyword evidence="7" id="KW-0479">Metal-binding</keyword>
<dbReference type="GeneID" id="106666024"/>
<dbReference type="InterPro" id="IPR050344">
    <property type="entry name" value="Peptidase_M1_aminopeptidases"/>
</dbReference>
<dbReference type="InterPro" id="IPR001930">
    <property type="entry name" value="Peptidase_M1"/>
</dbReference>
<dbReference type="SUPFAM" id="SSF63737">
    <property type="entry name" value="Leukotriene A4 hydrolase N-terminal domain"/>
    <property type="match status" value="1"/>
</dbReference>
<reference evidence="15" key="1">
    <citation type="submission" date="2022-01" db="UniProtKB">
        <authorList>
            <consortium name="EnsemblMetazoa"/>
        </authorList>
    </citation>
    <scope>IDENTIFICATION</scope>
</reference>
<keyword evidence="8" id="KW-0378">Hydrolase</keyword>
<keyword evidence="9" id="KW-0862">Zinc</keyword>
<evidence type="ECO:0008006" key="17">
    <source>
        <dbReference type="Google" id="ProtNLM"/>
    </source>
</evidence>
<comment type="similarity">
    <text evidence="3">Belongs to the peptidase M1 family.</text>
</comment>
<comment type="cofactor">
    <cofactor evidence="1">
        <name>Zn(2+)</name>
        <dbReference type="ChEBI" id="CHEBI:29105"/>
    </cofactor>
</comment>
<evidence type="ECO:0000259" key="14">
    <source>
        <dbReference type="Pfam" id="PF17900"/>
    </source>
</evidence>
<keyword evidence="5" id="KW-0472">Membrane</keyword>
<sequence>MALKRHSLPVVPRSYSIFLKLDENEKFDGTVVIHLDIMKDTKLMIMSAKNLKVIKANLRVSNALIKPPVITTLPDKELIFLEFGTLLKFGWAVLTINYSGTVNKTLIGLYRQCGGGVATCRKPLSARNIFPCWDNPSIKSTFEISITCPLRTVLSNTPVDLSEECDSTSTIKFLPSSPMSVDQISICSGDYNFIEGYYNKVNIRVYTEPLKSELGRSTLDWLMRFIQYFSDFFDLQYPLPKLDAVIIDELNYDFMEGWGLLMLPSRLALVRSLQSLRGKKALLQALSQAVARQWIGNLITVSKLEGHALLKGCADYIGIKLCNIAQPELNPVFWFGLEVKEDAMTCYLRQKNEDECHSRDKISSLFYMIDNYMGEDNFKQGIKFYVQKYKFSSASEEQLWTSLDVYSKMHLVDIMNFWIDSENYPLITVKSVVNEGLNKIIELEQEPFHQIVTEPGNLKTWDIPVTFVRAKMPDKMCFQTIMSQRVLRVRLTNTGNSGWVKLNFKSTGFYRVLYPKLVLQEFISDFLQKVMSPEDRVGIIADMRAFVLSGREKTSTLLSFISQLGDEEAAVWWIIIKFFEDLFIIIPQTKAEAGFREYGLTVFKKIYNNLGWYPKKKEHLLETMLRPVVLKLYCRFEDSDALIEAKKRFLGLLLKNEEIEDDLLVPVFYGCARIGGEKEYNQLLDLYKDSELESMRDKIIEGLSGFQDVTIVKKLIEFLSEDEKRPYSLLRYLEILLDNEFGTKLVWDWLETNWKTLETKYSANMNVLSGLVAKATCYRLKDKKDEAIFRFSVKLAEKLTSAVEEGFGKHKVYRDWLNRDLQNIERFFTPWASSVST</sequence>
<evidence type="ECO:0000256" key="5">
    <source>
        <dbReference type="ARBA" id="ARBA00022622"/>
    </source>
</evidence>
<evidence type="ECO:0000256" key="8">
    <source>
        <dbReference type="ARBA" id="ARBA00022801"/>
    </source>
</evidence>
<dbReference type="InterPro" id="IPR014782">
    <property type="entry name" value="Peptidase_M1_dom"/>
</dbReference>
<comment type="subcellular location">
    <subcellularLocation>
        <location evidence="2">Cell membrane</location>
        <topology evidence="2">Lipid-anchor</topology>
        <topology evidence="2">GPI-anchor</topology>
    </subcellularLocation>
</comment>
<dbReference type="Pfam" id="PF11838">
    <property type="entry name" value="ERAP1_C"/>
    <property type="match status" value="1"/>
</dbReference>
<dbReference type="PANTHER" id="PTHR11533:SF174">
    <property type="entry name" value="PUROMYCIN-SENSITIVE AMINOPEPTIDASE-RELATED"/>
    <property type="match status" value="1"/>
</dbReference>
<keyword evidence="6" id="KW-0645">Protease</keyword>
<dbReference type="InterPro" id="IPR042097">
    <property type="entry name" value="Aminopeptidase_N-like_N_sf"/>
</dbReference>
<dbReference type="InterPro" id="IPR024571">
    <property type="entry name" value="ERAP1-like_C_dom"/>
</dbReference>
<keyword evidence="5" id="KW-0336">GPI-anchor</keyword>
<protein>
    <recommendedName>
        <fullName evidence="17">Aminopeptidase</fullName>
    </recommendedName>
</protein>
<dbReference type="Gene3D" id="1.25.50.20">
    <property type="match status" value="1"/>
</dbReference>
<dbReference type="Pfam" id="PF01433">
    <property type="entry name" value="Peptidase_M1"/>
    <property type="match status" value="1"/>
</dbReference>